<keyword evidence="1" id="KW-0472">Membrane</keyword>
<sequence>MKKQSCQQAHGNDTNIINSLLHDPRGRVVSVEALMVVEITLLWFIAALGSCRRQSSSRFIRTLVWAVYTVIFLIFTYTIGFMQSSSIRIDLYPVWAVSFFAVLGCTNSITAFELDDNKQWMKHYIQLILYYTYVSVTLLHMTDAFVATSVTLPFTVTIYKNYMRIHACLLASESWYSSKLLADYMKHEVDSNESRYDPVSLAGYNYLVCWTGARIRAEPPYYRKQFIATENVITIEQIWHCDGRLMKSAGGAQLKDVCLSFALFHLLRRRYFGFSCSESGLQKTRDFIFRGLLAREEDYNRAFRVIQVELSFLYDFFFTKYALMYYREHIIFYLTVISVTLTPLVILAVTRARGIYHSSSNLTTVEIKNSDIVITVLNLASLALLDMLQLILYWLSDWGKVSLTCRYVSHIQWQKNNIMERMLAFLCKVTLLSNWQDKIGQYSLLESFQGNPYTRRFNIFLRWSNILYLQDQEKMGIDMGLLLNNRKAGISTNVDTEVKKAIVQSLKANNAQLSNGLSSLARNGLVEHFSWACRQETQTHKILIWHIATCYCEIAPPELELSGSLEQVDVLIHRGVATKLSRYCAYLVVFVPELLPDHQWDTKAIFDEVEKETREFLRSVRTSQDKYQVMKNLGELEETSFGKGAKLGKQLESITDYSVRWKVIADFWSEMILFVTPSDNVRGHIERLTHGGEFITHLWALLTHAGIVEQHKEKQNV</sequence>
<evidence type="ECO:0000259" key="2">
    <source>
        <dbReference type="Pfam" id="PF13968"/>
    </source>
</evidence>
<feature type="transmembrane region" description="Helical" evidence="1">
    <location>
        <begin position="372"/>
        <end position="395"/>
    </location>
</feature>
<feature type="transmembrane region" description="Helical" evidence="1">
    <location>
        <begin position="63"/>
        <end position="82"/>
    </location>
</feature>
<feature type="transmembrane region" description="Helical" evidence="1">
    <location>
        <begin position="28"/>
        <end position="51"/>
    </location>
</feature>
<dbReference type="InterPro" id="IPR025315">
    <property type="entry name" value="DUF4220"/>
</dbReference>
<keyword evidence="1" id="KW-0812">Transmembrane</keyword>
<dbReference type="InterPro" id="IPR007658">
    <property type="entry name" value="DUF594"/>
</dbReference>
<evidence type="ECO:0000313" key="3">
    <source>
        <dbReference type="EMBL" id="CAL4908737.1"/>
    </source>
</evidence>
<dbReference type="Pfam" id="PF04578">
    <property type="entry name" value="DUF594"/>
    <property type="match status" value="1"/>
</dbReference>
<name>A0ABC8WER2_9POAL</name>
<keyword evidence="1" id="KW-1133">Transmembrane helix</keyword>
<evidence type="ECO:0000256" key="1">
    <source>
        <dbReference type="SAM" id="Phobius"/>
    </source>
</evidence>
<gene>
    <name evidence="3" type="ORF">URODEC1_LOCUS13278</name>
</gene>
<dbReference type="PANTHER" id="PTHR31325">
    <property type="entry name" value="OS01G0798800 PROTEIN-RELATED"/>
    <property type="match status" value="1"/>
</dbReference>
<dbReference type="EMBL" id="OZ075122">
    <property type="protein sequence ID" value="CAL4908737.1"/>
    <property type="molecule type" value="Genomic_DNA"/>
</dbReference>
<dbReference type="Pfam" id="PF13968">
    <property type="entry name" value="DUF4220"/>
    <property type="match status" value="1"/>
</dbReference>
<protein>
    <recommendedName>
        <fullName evidence="2">DUF4220 domain-containing protein</fullName>
    </recommendedName>
</protein>
<proteinExistence type="predicted"/>
<feature type="transmembrane region" description="Helical" evidence="1">
    <location>
        <begin position="330"/>
        <end position="352"/>
    </location>
</feature>
<organism evidence="3 4">
    <name type="scientific">Urochloa decumbens</name>
    <dbReference type="NCBI Taxonomy" id="240449"/>
    <lineage>
        <taxon>Eukaryota</taxon>
        <taxon>Viridiplantae</taxon>
        <taxon>Streptophyta</taxon>
        <taxon>Embryophyta</taxon>
        <taxon>Tracheophyta</taxon>
        <taxon>Spermatophyta</taxon>
        <taxon>Magnoliopsida</taxon>
        <taxon>Liliopsida</taxon>
        <taxon>Poales</taxon>
        <taxon>Poaceae</taxon>
        <taxon>PACMAD clade</taxon>
        <taxon>Panicoideae</taxon>
        <taxon>Panicodae</taxon>
        <taxon>Paniceae</taxon>
        <taxon>Melinidinae</taxon>
        <taxon>Urochloa</taxon>
    </lineage>
</organism>
<accession>A0ABC8WER2</accession>
<reference evidence="3" key="1">
    <citation type="submission" date="2024-10" db="EMBL/GenBank/DDBJ databases">
        <authorList>
            <person name="Ryan C."/>
        </authorList>
    </citation>
    <scope>NUCLEOTIDE SEQUENCE [LARGE SCALE GENOMIC DNA]</scope>
</reference>
<keyword evidence="4" id="KW-1185">Reference proteome</keyword>
<dbReference type="Proteomes" id="UP001497457">
    <property type="component" value="Chromosome 12b"/>
</dbReference>
<feature type="transmembrane region" description="Helical" evidence="1">
    <location>
        <begin position="94"/>
        <end position="114"/>
    </location>
</feature>
<feature type="domain" description="DUF4220" evidence="2">
    <location>
        <begin position="65"/>
        <end position="446"/>
    </location>
</feature>
<dbReference type="AlphaFoldDB" id="A0ABC8WER2"/>
<evidence type="ECO:0000313" key="4">
    <source>
        <dbReference type="Proteomes" id="UP001497457"/>
    </source>
</evidence>